<keyword evidence="1" id="KW-0472">Membrane</keyword>
<organism evidence="2 3">
    <name type="scientific">Taenia crassiceps</name>
    <dbReference type="NCBI Taxonomy" id="6207"/>
    <lineage>
        <taxon>Eukaryota</taxon>
        <taxon>Metazoa</taxon>
        <taxon>Spiralia</taxon>
        <taxon>Lophotrochozoa</taxon>
        <taxon>Platyhelminthes</taxon>
        <taxon>Cestoda</taxon>
        <taxon>Eucestoda</taxon>
        <taxon>Cyclophyllidea</taxon>
        <taxon>Taeniidae</taxon>
        <taxon>Taenia</taxon>
    </lineage>
</organism>
<dbReference type="EMBL" id="JAKROA010000002">
    <property type="protein sequence ID" value="KAL5110638.1"/>
    <property type="molecule type" value="Genomic_DNA"/>
</dbReference>
<protein>
    <submittedName>
        <fullName evidence="2">Uncharacterized protein</fullName>
    </submittedName>
</protein>
<dbReference type="Proteomes" id="UP001651158">
    <property type="component" value="Unassembled WGS sequence"/>
</dbReference>
<feature type="transmembrane region" description="Helical" evidence="1">
    <location>
        <begin position="90"/>
        <end position="106"/>
    </location>
</feature>
<comment type="caution">
    <text evidence="2">The sequence shown here is derived from an EMBL/GenBank/DDBJ whole genome shotgun (WGS) entry which is preliminary data.</text>
</comment>
<accession>A0ABR4QM20</accession>
<name>A0ABR4QM20_9CEST</name>
<proteinExistence type="predicted"/>
<keyword evidence="1" id="KW-0812">Transmembrane</keyword>
<reference evidence="2 3" key="1">
    <citation type="journal article" date="2022" name="Front. Cell. Infect. Microbiol.">
        <title>The Genomes of Two Strains of Taenia crassiceps the Animal Model for the Study of Human Cysticercosis.</title>
        <authorList>
            <person name="Bobes R.J."/>
            <person name="Estrada K."/>
            <person name="Rios-Valencia D.G."/>
            <person name="Calderon-Gallegos A."/>
            <person name="de la Torre P."/>
            <person name="Carrero J.C."/>
            <person name="Sanchez-Flores A."/>
            <person name="Laclette J.P."/>
        </authorList>
    </citation>
    <scope>NUCLEOTIDE SEQUENCE [LARGE SCALE GENOMIC DNA]</scope>
    <source>
        <strain evidence="2">WFUcys</strain>
    </source>
</reference>
<keyword evidence="3" id="KW-1185">Reference proteome</keyword>
<keyword evidence="1" id="KW-1133">Transmembrane helix</keyword>
<evidence type="ECO:0000313" key="2">
    <source>
        <dbReference type="EMBL" id="KAL5110638.1"/>
    </source>
</evidence>
<evidence type="ECO:0000256" key="1">
    <source>
        <dbReference type="SAM" id="Phobius"/>
    </source>
</evidence>
<sequence>MAGNVLNIGLLTSATLPLPRATVAHWRCTTSFTVSPVCPTLRTCQSLKMSSAYISALTYLLPLGNVWSNTTTVLIRSRTVSSILRTQRKVVFISLPIAIITLPNFFGQKIREARRKCSHFHLDELLRGYILRL</sequence>
<feature type="transmembrane region" description="Helical" evidence="1">
    <location>
        <begin position="52"/>
        <end position="70"/>
    </location>
</feature>
<gene>
    <name evidence="2" type="ORF">TcWFU_007275</name>
</gene>
<evidence type="ECO:0000313" key="3">
    <source>
        <dbReference type="Proteomes" id="UP001651158"/>
    </source>
</evidence>